<proteinExistence type="predicted"/>
<gene>
    <name evidence="1" type="ORF">OWV82_019253</name>
</gene>
<name>A0ACC1XDS8_MELAZ</name>
<evidence type="ECO:0000313" key="1">
    <source>
        <dbReference type="EMBL" id="KAJ4709466.1"/>
    </source>
</evidence>
<reference evidence="1 2" key="1">
    <citation type="journal article" date="2023" name="Science">
        <title>Complex scaffold remodeling in plant triterpene biosynthesis.</title>
        <authorList>
            <person name="De La Pena R."/>
            <person name="Hodgson H."/>
            <person name="Liu J.C."/>
            <person name="Stephenson M.J."/>
            <person name="Martin A.C."/>
            <person name="Owen C."/>
            <person name="Harkess A."/>
            <person name="Leebens-Mack J."/>
            <person name="Jimenez L.E."/>
            <person name="Osbourn A."/>
            <person name="Sattely E.S."/>
        </authorList>
    </citation>
    <scope>NUCLEOTIDE SEQUENCE [LARGE SCALE GENOMIC DNA]</scope>
    <source>
        <strain evidence="2">cv. JPN11</strain>
        <tissue evidence="1">Leaf</tissue>
    </source>
</reference>
<keyword evidence="2" id="KW-1185">Reference proteome</keyword>
<dbReference type="EMBL" id="CM051403">
    <property type="protein sequence ID" value="KAJ4709466.1"/>
    <property type="molecule type" value="Genomic_DNA"/>
</dbReference>
<sequence length="376" mass="42124">MAILLAAFYSLIFTPITIAAIPGRPKRLIIELIHRDSVHSPYHNQNENVTNRIERAMKSSIARFAYLQAKIESNSANNIDYQVDILPSMNYSLFYMNFSIGQPSIPQFTVMDTGSSLLWIQCHPCSHCSKQFGPIFDPSKSSSYSALPCHSRYCRYSPGGKCNFSKQCTYNQTYLHGFSSAGILATEQLNFKTSDEGTILVPGVVFGCGNDNEKFQDRQLSGVFGLGFSRSSLVSQLDSTFSYCIGNLFDPFYVHNKLILGHGARIEGDSTPLEVINGHYFITLEAISVDGRKLDINPNIFRRKTWDKDGVIIDTGIIIDLASETRVRSTSRRSSESSRHMVDTIPAQFVEFVLPRDGESRPRRVSGCNISFCRRS</sequence>
<protein>
    <submittedName>
        <fullName evidence="1">Aspartic proteinase nepenthesin-1</fullName>
    </submittedName>
</protein>
<dbReference type="Proteomes" id="UP001164539">
    <property type="component" value="Chromosome 10"/>
</dbReference>
<evidence type="ECO:0000313" key="2">
    <source>
        <dbReference type="Proteomes" id="UP001164539"/>
    </source>
</evidence>
<comment type="caution">
    <text evidence="1">The sequence shown here is derived from an EMBL/GenBank/DDBJ whole genome shotgun (WGS) entry which is preliminary data.</text>
</comment>
<organism evidence="1 2">
    <name type="scientific">Melia azedarach</name>
    <name type="common">Chinaberry tree</name>
    <dbReference type="NCBI Taxonomy" id="155640"/>
    <lineage>
        <taxon>Eukaryota</taxon>
        <taxon>Viridiplantae</taxon>
        <taxon>Streptophyta</taxon>
        <taxon>Embryophyta</taxon>
        <taxon>Tracheophyta</taxon>
        <taxon>Spermatophyta</taxon>
        <taxon>Magnoliopsida</taxon>
        <taxon>eudicotyledons</taxon>
        <taxon>Gunneridae</taxon>
        <taxon>Pentapetalae</taxon>
        <taxon>rosids</taxon>
        <taxon>malvids</taxon>
        <taxon>Sapindales</taxon>
        <taxon>Meliaceae</taxon>
        <taxon>Melia</taxon>
    </lineage>
</organism>
<accession>A0ACC1XDS8</accession>